<evidence type="ECO:0000256" key="1">
    <source>
        <dbReference type="ARBA" id="ARBA00004123"/>
    </source>
</evidence>
<dbReference type="PANTHER" id="PTHR13052">
    <property type="entry name" value="NFRKB-RELATED"/>
    <property type="match status" value="1"/>
</dbReference>
<evidence type="ECO:0000259" key="4">
    <source>
        <dbReference type="PROSITE" id="PS51916"/>
    </source>
</evidence>
<dbReference type="AlphaFoldDB" id="A0A9Q0GKW5"/>
<feature type="region of interest" description="Disordered" evidence="3">
    <location>
        <begin position="285"/>
        <end position="307"/>
    </location>
</feature>
<accession>A0A9Q0GKW5</accession>
<comment type="subcellular location">
    <subcellularLocation>
        <location evidence="1">Nucleus</location>
    </subcellularLocation>
</comment>
<name>A0A9Q0GKW5_9ROSI</name>
<evidence type="ECO:0000313" key="6">
    <source>
        <dbReference type="Proteomes" id="UP001141552"/>
    </source>
</evidence>
<dbReference type="PROSITE" id="PS51916">
    <property type="entry name" value="DEUBAD"/>
    <property type="match status" value="1"/>
</dbReference>
<evidence type="ECO:0000313" key="5">
    <source>
        <dbReference type="EMBL" id="KAJ4850419.1"/>
    </source>
</evidence>
<protein>
    <recommendedName>
        <fullName evidence="4">DEUBAD domain-containing protein</fullName>
    </recommendedName>
</protein>
<dbReference type="InterPro" id="IPR024867">
    <property type="entry name" value="NFRKB"/>
</dbReference>
<dbReference type="OrthoDB" id="70874at2759"/>
<feature type="compositionally biased region" description="Polar residues" evidence="3">
    <location>
        <begin position="294"/>
        <end position="305"/>
    </location>
</feature>
<proteinExistence type="predicted"/>
<feature type="region of interest" description="Disordered" evidence="3">
    <location>
        <begin position="526"/>
        <end position="597"/>
    </location>
</feature>
<keyword evidence="2" id="KW-0539">Nucleus</keyword>
<dbReference type="PANTHER" id="PTHR13052:SF2">
    <property type="entry name" value="NUCLEAR FACTOR KAPPA-B-BINDING PROTEIN"/>
    <property type="match status" value="1"/>
</dbReference>
<feature type="domain" description="DEUBAD" evidence="4">
    <location>
        <begin position="90"/>
        <end position="206"/>
    </location>
</feature>
<feature type="compositionally biased region" description="Polar residues" evidence="3">
    <location>
        <begin position="566"/>
        <end position="597"/>
    </location>
</feature>
<dbReference type="EMBL" id="JAKUCV010000339">
    <property type="protein sequence ID" value="KAJ4850419.1"/>
    <property type="molecule type" value="Genomic_DNA"/>
</dbReference>
<dbReference type="InterPro" id="IPR044867">
    <property type="entry name" value="DEUBAD_dom"/>
</dbReference>
<feature type="compositionally biased region" description="Basic and acidic residues" evidence="3">
    <location>
        <begin position="463"/>
        <end position="486"/>
    </location>
</feature>
<evidence type="ECO:0000256" key="3">
    <source>
        <dbReference type="SAM" id="MobiDB-lite"/>
    </source>
</evidence>
<dbReference type="CDD" id="cd21865">
    <property type="entry name" value="DEUBAD_NFRKB"/>
    <property type="match status" value="1"/>
</dbReference>
<gene>
    <name evidence="5" type="ORF">Tsubulata_043244</name>
</gene>
<comment type="caution">
    <text evidence="5">The sequence shown here is derived from an EMBL/GenBank/DDBJ whole genome shotgun (WGS) entry which is preliminary data.</text>
</comment>
<dbReference type="Proteomes" id="UP001141552">
    <property type="component" value="Unassembled WGS sequence"/>
</dbReference>
<organism evidence="5 6">
    <name type="scientific">Turnera subulata</name>
    <dbReference type="NCBI Taxonomy" id="218843"/>
    <lineage>
        <taxon>Eukaryota</taxon>
        <taxon>Viridiplantae</taxon>
        <taxon>Streptophyta</taxon>
        <taxon>Embryophyta</taxon>
        <taxon>Tracheophyta</taxon>
        <taxon>Spermatophyta</taxon>
        <taxon>Magnoliopsida</taxon>
        <taxon>eudicotyledons</taxon>
        <taxon>Gunneridae</taxon>
        <taxon>Pentapetalae</taxon>
        <taxon>rosids</taxon>
        <taxon>fabids</taxon>
        <taxon>Malpighiales</taxon>
        <taxon>Passifloraceae</taxon>
        <taxon>Turnera</taxon>
    </lineage>
</organism>
<evidence type="ECO:0000256" key="2">
    <source>
        <dbReference type="ARBA" id="ARBA00023242"/>
    </source>
</evidence>
<reference evidence="5" key="1">
    <citation type="submission" date="2022-02" db="EMBL/GenBank/DDBJ databases">
        <authorList>
            <person name="Henning P.M."/>
            <person name="McCubbin A.G."/>
            <person name="Shore J.S."/>
        </authorList>
    </citation>
    <scope>NUCLEOTIDE SEQUENCE</scope>
    <source>
        <strain evidence="5">F60SS</strain>
        <tissue evidence="5">Leaves</tissue>
    </source>
</reference>
<feature type="region of interest" description="Disordered" evidence="3">
    <location>
        <begin position="463"/>
        <end position="510"/>
    </location>
</feature>
<keyword evidence="6" id="KW-1185">Reference proteome</keyword>
<feature type="compositionally biased region" description="Low complexity" evidence="3">
    <location>
        <begin position="487"/>
        <end position="502"/>
    </location>
</feature>
<reference evidence="5" key="2">
    <citation type="journal article" date="2023" name="Plants (Basel)">
        <title>Annotation of the Turnera subulata (Passifloraceae) Draft Genome Reveals the S-Locus Evolved after the Divergence of Turneroideae from Passifloroideae in a Stepwise Manner.</title>
        <authorList>
            <person name="Henning P.M."/>
            <person name="Roalson E.H."/>
            <person name="Mir W."/>
            <person name="McCubbin A.G."/>
            <person name="Shore J.S."/>
        </authorList>
    </citation>
    <scope>NUCLEOTIDE SEQUENCE</scope>
    <source>
        <strain evidence="5">F60SS</strain>
    </source>
</reference>
<sequence>MAADHRRKRINGVGVTGCSSWDHHRSKKKKLELQKSNLNAKSLISLEWDANHKKVVAKREQIGISWRDLRPFLDPSSLYRSDLADVLTVPPEVFELDNLGDVLPYEVWQTHLSEKEKKSLIQFIPEGQDTEEVIRSLLSGDNFHFGNPLLKWQSCSRSASLCLGNLHPDSVLHRERCLKSQEKAYYSELQTYHKGMIQYLQKLKDAWESTRDPGKEALQKIWRSGKDAKRRISACSNLPGFGEPGENIDATSESCSLVAEEKACSSDDENSPVIKIWELQKRIREKGHMKENGRNSVAPSDSRPLSTDKLQKCNVQHSDGAKYMSYLKISKKQYELVKSLKQGGKNIQSRTLNSVLGNVDTLHVQPYEEFVKEEQQKLQDHWLLLANNDLPAAYANWREKKFRIQEMAKSLDQEIRERLKSLEDQVETCNEIVLPKQTGQELSKHDSNMRDEEKEENKFHETFLLEKNDEGERNQDCNVGHDEHSGSDSLQSLSPQQISSFSGGYDLNPVDTNLEINQSLQNHTPQHVSVLDGGHDLNPMDMKSEDNKSPEQISSLSGGYDLNPMDMNSENNHVSSKSDSASPHLSVTSGNLNAVDDSNSQVVPITSGGDVWSAVSVPNTYYDSTANLEYPSTSGLALPHHINNEEQGSQLIDLEADVQDGGAVDYLLNRQPDNGTFSSYPNHSFSNHERNGLLQSVFKGQGISYNHQQKQTGLDFQPQNNMILENDQFPRLLQGQLHPSLALEEGQKRLDEDYMHHSLPEVVYPERGGYITPRQGHVPPMNMQDWNNHGSMSERFQSHVNDDRFLTPNWYPGGHQVRDGWASLSGANVPSQSMGSNVDQSLYSVFTQGNQLHSSSSIDTVRTSDQFVLPRNYGIGVGGNLRMSNTMPTVSHQLDYLSGRDAYLIPDDMGWMNLQQSSALHDPMGKSYLR</sequence>
<dbReference type="GO" id="GO:0031011">
    <property type="term" value="C:Ino80 complex"/>
    <property type="evidence" value="ECO:0007669"/>
    <property type="project" value="InterPro"/>
</dbReference>
<feature type="region of interest" description="Disordered" evidence="3">
    <location>
        <begin position="437"/>
        <end position="456"/>
    </location>
</feature>
<feature type="compositionally biased region" description="Basic and acidic residues" evidence="3">
    <location>
        <begin position="442"/>
        <end position="456"/>
    </location>
</feature>